<dbReference type="InterPro" id="IPR036163">
    <property type="entry name" value="HMA_dom_sf"/>
</dbReference>
<sequence length="123" mass="13163">MALDALTCGHCVMRVKETLEKRPDVELAEVSIDSARISGETSASQLIATIEYAGYHACVALDNSHPKADPLTDSETQPEALTADDATFPADSFHLLIDGMSCASCVSRVQHALQRWTALAKCG</sequence>
<comment type="caution">
    <text evidence="2">The sequence shown here is derived from an EMBL/GenBank/DDBJ whole genome shotgun (WGS) entry which is preliminary data.</text>
</comment>
<evidence type="ECO:0000313" key="3">
    <source>
        <dbReference type="Proteomes" id="UP000244334"/>
    </source>
</evidence>
<name>A0A328TMV9_9GAMM</name>
<dbReference type="InterPro" id="IPR006121">
    <property type="entry name" value="HMA_dom"/>
</dbReference>
<evidence type="ECO:0000313" key="2">
    <source>
        <dbReference type="EMBL" id="RAP70803.1"/>
    </source>
</evidence>
<feature type="domain" description="HMA" evidence="1">
    <location>
        <begin position="4"/>
        <end position="56"/>
    </location>
</feature>
<dbReference type="EMBL" id="LJAM02000259">
    <property type="protein sequence ID" value="RAP70803.1"/>
    <property type="molecule type" value="Genomic_DNA"/>
</dbReference>
<dbReference type="AlphaFoldDB" id="A0A328TMV9"/>
<dbReference type="GO" id="GO:0046872">
    <property type="term" value="F:metal ion binding"/>
    <property type="evidence" value="ECO:0007669"/>
    <property type="project" value="InterPro"/>
</dbReference>
<dbReference type="Gene3D" id="3.30.70.100">
    <property type="match status" value="2"/>
</dbReference>
<keyword evidence="3" id="KW-1185">Reference proteome</keyword>
<reference evidence="2" key="1">
    <citation type="submission" date="2018-04" db="EMBL/GenBank/DDBJ databases">
        <title>Genomes of the Obligate Erwinia dacicola and Facultative Enterobacter sp. OLF Endosymbionts of the Olive Fruit fly, Bactrocera oleae.</title>
        <authorList>
            <person name="Estes A.M."/>
            <person name="Hearn D.J."/>
            <person name="Agarwal S."/>
            <person name="Pierson E.A."/>
            <person name="Dunning-Hotopp J.C."/>
        </authorList>
    </citation>
    <scope>NUCLEOTIDE SEQUENCE [LARGE SCALE GENOMIC DNA]</scope>
    <source>
        <strain evidence="2">Oroville</strain>
    </source>
</reference>
<dbReference type="Proteomes" id="UP000244334">
    <property type="component" value="Unassembled WGS sequence"/>
</dbReference>
<organism evidence="2 3">
    <name type="scientific">Candidatus Erwinia dacicola</name>
    <dbReference type="NCBI Taxonomy" id="252393"/>
    <lineage>
        <taxon>Bacteria</taxon>
        <taxon>Pseudomonadati</taxon>
        <taxon>Pseudomonadota</taxon>
        <taxon>Gammaproteobacteria</taxon>
        <taxon>Enterobacterales</taxon>
        <taxon>Erwiniaceae</taxon>
        <taxon>Erwinia</taxon>
    </lineage>
</organism>
<evidence type="ECO:0000259" key="1">
    <source>
        <dbReference type="Pfam" id="PF00403"/>
    </source>
</evidence>
<accession>A0A328TMV9</accession>
<dbReference type="SUPFAM" id="SSF55008">
    <property type="entry name" value="HMA, heavy metal-associated domain"/>
    <property type="match status" value="2"/>
</dbReference>
<proteinExistence type="predicted"/>
<dbReference type="Pfam" id="PF00403">
    <property type="entry name" value="HMA"/>
    <property type="match status" value="1"/>
</dbReference>
<gene>
    <name evidence="2" type="ORF">ACZ87_02394</name>
</gene>
<dbReference type="CDD" id="cd00371">
    <property type="entry name" value="HMA"/>
    <property type="match status" value="2"/>
</dbReference>
<protein>
    <submittedName>
        <fullName evidence="2">Heavy-metal-associated domain protein</fullName>
    </submittedName>
</protein>